<dbReference type="Gene3D" id="3.30.460.40">
    <property type="match status" value="1"/>
</dbReference>
<dbReference type="KEGG" id="pacr:FXN63_18425"/>
<dbReference type="InterPro" id="IPR049180">
    <property type="entry name" value="MdcG_C"/>
</dbReference>
<evidence type="ECO:0000256" key="2">
    <source>
        <dbReference type="ARBA" id="ARBA00022695"/>
    </source>
</evidence>
<keyword evidence="1" id="KW-0808">Transferase</keyword>
<dbReference type="Proteomes" id="UP000325161">
    <property type="component" value="Chromosome"/>
</dbReference>
<evidence type="ECO:0000259" key="4">
    <source>
        <dbReference type="Pfam" id="PF20866"/>
    </source>
</evidence>
<dbReference type="NCBIfam" id="TIGR03135">
    <property type="entry name" value="malonate_mdcG"/>
    <property type="match status" value="1"/>
</dbReference>
<reference evidence="5 6" key="1">
    <citation type="submission" date="2019-08" db="EMBL/GenBank/DDBJ databases">
        <title>Amphibian skin-associated Pigmentiphaga: genome sequence and occurrence across geography and hosts.</title>
        <authorList>
            <person name="Bletz M.C."/>
            <person name="Bunk B."/>
            <person name="Sproeer C."/>
            <person name="Biwer P."/>
            <person name="Reiter S."/>
            <person name="Rabemananjara F.C.E."/>
            <person name="Schulz S."/>
            <person name="Overmann J."/>
            <person name="Vences M."/>
        </authorList>
    </citation>
    <scope>NUCLEOTIDE SEQUENCE [LARGE SCALE GENOMIC DNA]</scope>
    <source>
        <strain evidence="5 6">Mada1488</strain>
    </source>
</reference>
<dbReference type="InterPro" id="IPR048903">
    <property type="entry name" value="MdcG_N"/>
</dbReference>
<dbReference type="OrthoDB" id="1275217at2"/>
<keyword evidence="6" id="KW-1185">Reference proteome</keyword>
<gene>
    <name evidence="5" type="ORF">FXN63_18425</name>
</gene>
<dbReference type="EMBL" id="CP043046">
    <property type="protein sequence ID" value="QEI07594.1"/>
    <property type="molecule type" value="Genomic_DNA"/>
</dbReference>
<name>A0A5C0B134_9BURK</name>
<feature type="domain" description="Phosphoribosyl-dephospho-CoA transferase MdcG N-terminal" evidence="4">
    <location>
        <begin position="6"/>
        <end position="91"/>
    </location>
</feature>
<dbReference type="InterPro" id="IPR017557">
    <property type="entry name" value="Holo-ACP_synthase"/>
</dbReference>
<dbReference type="AlphaFoldDB" id="A0A5C0B134"/>
<evidence type="ECO:0000313" key="5">
    <source>
        <dbReference type="EMBL" id="QEI07594.1"/>
    </source>
</evidence>
<sequence>MVNSVRAHDLLWLGLPGALQTAPEAAGESGHAALLDRAPWLTPAWLADAPVVVRRAAGPAGWLPVGLRGRLRAERCAAWLPARTVRRCVTPEHIARSQAWREPSASQQVAAVAAIGPIAAVLNDEGVRWGIGGGVGFALATNLPVLRPDSDLDLIVRADDEDEFMRAARALNKVLDNIADTTTAPIRIDVQIDTPAGGFAFAEWQRTGGPVMLKTADGPLLLSDPWQVEITTPMTVS</sequence>
<proteinExistence type="predicted"/>
<evidence type="ECO:0000256" key="1">
    <source>
        <dbReference type="ARBA" id="ARBA00022679"/>
    </source>
</evidence>
<accession>A0A5C0B134</accession>
<dbReference type="GO" id="GO:0016779">
    <property type="term" value="F:nucleotidyltransferase activity"/>
    <property type="evidence" value="ECO:0007669"/>
    <property type="project" value="UniProtKB-KW"/>
</dbReference>
<dbReference type="Pfam" id="PF10620">
    <property type="entry name" value="MdcG"/>
    <property type="match status" value="1"/>
</dbReference>
<evidence type="ECO:0000313" key="6">
    <source>
        <dbReference type="Proteomes" id="UP000325161"/>
    </source>
</evidence>
<organism evidence="5 6">
    <name type="scientific">Pigmentiphaga aceris</name>
    <dbReference type="NCBI Taxonomy" id="1940612"/>
    <lineage>
        <taxon>Bacteria</taxon>
        <taxon>Pseudomonadati</taxon>
        <taxon>Pseudomonadota</taxon>
        <taxon>Betaproteobacteria</taxon>
        <taxon>Burkholderiales</taxon>
        <taxon>Alcaligenaceae</taxon>
        <taxon>Pigmentiphaga</taxon>
    </lineage>
</organism>
<keyword evidence="2" id="KW-0548">Nucleotidyltransferase</keyword>
<protein>
    <submittedName>
        <fullName evidence="5">Malonate decarboxylase holo-ACP synthase</fullName>
    </submittedName>
</protein>
<evidence type="ECO:0000259" key="3">
    <source>
        <dbReference type="Pfam" id="PF10620"/>
    </source>
</evidence>
<feature type="domain" description="Phosphoribosyl-dephospho-CoA transferase MdcG C-terminal" evidence="3">
    <location>
        <begin position="106"/>
        <end position="225"/>
    </location>
</feature>
<dbReference type="NCBIfam" id="NF002332">
    <property type="entry name" value="PRK01293.1"/>
    <property type="match status" value="1"/>
</dbReference>
<dbReference type="Pfam" id="PF20866">
    <property type="entry name" value="MdcG_N"/>
    <property type="match status" value="1"/>
</dbReference>